<keyword evidence="2" id="KW-1185">Reference proteome</keyword>
<dbReference type="SUPFAM" id="SSF82771">
    <property type="entry name" value="GIY-YIG endonuclease"/>
    <property type="match status" value="1"/>
</dbReference>
<comment type="caution">
    <text evidence="1">The sequence shown here is derived from an EMBL/GenBank/DDBJ whole genome shotgun (WGS) entry which is preliminary data.</text>
</comment>
<proteinExistence type="predicted"/>
<protein>
    <recommendedName>
        <fullName evidence="3">GIY-YIG domain-containing protein</fullName>
    </recommendedName>
</protein>
<dbReference type="EMBL" id="JARK01001419">
    <property type="protein sequence ID" value="EYC05199.1"/>
    <property type="molecule type" value="Genomic_DNA"/>
</dbReference>
<dbReference type="InterPro" id="IPR035901">
    <property type="entry name" value="GIY-YIG_endonuc_sf"/>
</dbReference>
<name>A0A016TQA1_9BILA</name>
<sequence length="238" mass="27067">MEFTDWITRYVRQSEDHRCNHFSRYNEGTKTCECQTSHGDILDTKLFDLTEEEKALPRGEVCLNCTNAYPHEVTIIIDHANVDKKHHDIVNIPPNNLKRQLIRNRIYDRICSTPKCIVCPEGRAGDCMTSGVVYMICCKSCGEEYVGGTARPLCARLKEHLDGKEKSRLNTPLGTHRRARHDGANFEVTVKILARKPQTAARKTLEALFIHAKSPKMNRKGGCLPITRELSPYLGLLF</sequence>
<evidence type="ECO:0000313" key="1">
    <source>
        <dbReference type="EMBL" id="EYC05199.1"/>
    </source>
</evidence>
<dbReference type="AlphaFoldDB" id="A0A016TQA1"/>
<dbReference type="Proteomes" id="UP000024635">
    <property type="component" value="Unassembled WGS sequence"/>
</dbReference>
<accession>A0A016TQA1</accession>
<gene>
    <name evidence="1" type="primary">Acey_s0083.g1643</name>
    <name evidence="1" type="ORF">Y032_0083g1643</name>
</gene>
<dbReference type="STRING" id="53326.A0A016TQA1"/>
<organism evidence="1 2">
    <name type="scientific">Ancylostoma ceylanicum</name>
    <dbReference type="NCBI Taxonomy" id="53326"/>
    <lineage>
        <taxon>Eukaryota</taxon>
        <taxon>Metazoa</taxon>
        <taxon>Ecdysozoa</taxon>
        <taxon>Nematoda</taxon>
        <taxon>Chromadorea</taxon>
        <taxon>Rhabditida</taxon>
        <taxon>Rhabditina</taxon>
        <taxon>Rhabditomorpha</taxon>
        <taxon>Strongyloidea</taxon>
        <taxon>Ancylostomatidae</taxon>
        <taxon>Ancylostomatinae</taxon>
        <taxon>Ancylostoma</taxon>
    </lineage>
</organism>
<dbReference type="OrthoDB" id="5905330at2759"/>
<evidence type="ECO:0000313" key="2">
    <source>
        <dbReference type="Proteomes" id="UP000024635"/>
    </source>
</evidence>
<reference evidence="2" key="1">
    <citation type="journal article" date="2015" name="Nat. Genet.">
        <title>The genome and transcriptome of the zoonotic hookworm Ancylostoma ceylanicum identify infection-specific gene families.</title>
        <authorList>
            <person name="Schwarz E.M."/>
            <person name="Hu Y."/>
            <person name="Antoshechkin I."/>
            <person name="Miller M.M."/>
            <person name="Sternberg P.W."/>
            <person name="Aroian R.V."/>
        </authorList>
    </citation>
    <scope>NUCLEOTIDE SEQUENCE</scope>
    <source>
        <strain evidence="2">HY135</strain>
    </source>
</reference>
<evidence type="ECO:0008006" key="3">
    <source>
        <dbReference type="Google" id="ProtNLM"/>
    </source>
</evidence>